<accession>A0AAD5U1V4</accession>
<keyword evidence="4" id="KW-1185">Reference proteome</keyword>
<keyword evidence="1" id="KW-0862">Zinc</keyword>
<sequence>MSKTMDSDDEDKPNIKLIAVLDHDAAVPITDEMDTEPSTNNIDGYCTECEDQPTQLFCEQCQDDFCDVCFQSIHRKGTRKKHTTKKLVSKYSNTTSNGINSKMSKEVSETSSASQFSSPVIIKGAIGDWFINRSKYIPLRLTYQERKYLRLLEAALNVSEYTDKIDIVSYTSKAKRIVAQIKELCSILSGLVLAADYKIGQELFKNRDFAQNKNFFQDIFELGRRHKIMNPEKMRESYGKLLYLLQDSQMPEIKEMLEFDCVIPIKTVYKVLEENGCLEVLSDEIIVTATQEIITSPGKSRNVIQNEIRQKERSIEILSKKYEKKNISADLIKQCLYSIGDNHSFLRANRDPCDQMIGN</sequence>
<comment type="caution">
    <text evidence="3">The sequence shown here is derived from an EMBL/GenBank/DDBJ whole genome shotgun (WGS) entry which is preliminary data.</text>
</comment>
<dbReference type="Pfam" id="PF22586">
    <property type="entry name" value="ANCHR-like_BBOX"/>
    <property type="match status" value="1"/>
</dbReference>
<dbReference type="EMBL" id="JADGJW010000237">
    <property type="protein sequence ID" value="KAJ3221316.1"/>
    <property type="molecule type" value="Genomic_DNA"/>
</dbReference>
<proteinExistence type="predicted"/>
<dbReference type="InterPro" id="IPR057668">
    <property type="entry name" value="E2_Ub-conjug_enz_C"/>
</dbReference>
<name>A0AAD5U1V4_9FUNG</name>
<dbReference type="SMART" id="SM00336">
    <property type="entry name" value="BBOX"/>
    <property type="match status" value="1"/>
</dbReference>
<evidence type="ECO:0000256" key="1">
    <source>
        <dbReference type="PROSITE-ProRule" id="PRU00024"/>
    </source>
</evidence>
<organism evidence="3 4">
    <name type="scientific">Clydaea vesicula</name>
    <dbReference type="NCBI Taxonomy" id="447962"/>
    <lineage>
        <taxon>Eukaryota</taxon>
        <taxon>Fungi</taxon>
        <taxon>Fungi incertae sedis</taxon>
        <taxon>Chytridiomycota</taxon>
        <taxon>Chytridiomycota incertae sedis</taxon>
        <taxon>Chytridiomycetes</taxon>
        <taxon>Lobulomycetales</taxon>
        <taxon>Lobulomycetaceae</taxon>
        <taxon>Clydaea</taxon>
    </lineage>
</organism>
<dbReference type="PROSITE" id="PS50119">
    <property type="entry name" value="ZF_BBOX"/>
    <property type="match status" value="1"/>
</dbReference>
<gene>
    <name evidence="3" type="ORF">HK099_003599</name>
</gene>
<dbReference type="PANTHER" id="PTHR31560:SF0">
    <property type="entry name" value="UPF0652 PROTEIN C22H10.08"/>
    <property type="match status" value="1"/>
</dbReference>
<dbReference type="Proteomes" id="UP001211065">
    <property type="component" value="Unassembled WGS sequence"/>
</dbReference>
<dbReference type="CDD" id="cd20208">
    <property type="entry name" value="Bbox1_DUF2009"/>
    <property type="match status" value="1"/>
</dbReference>
<dbReference type="AlphaFoldDB" id="A0AAD5U1V4"/>
<dbReference type="Gene3D" id="4.10.640.40">
    <property type="entry name" value="Cytoplasmic polyadenylation element-binding protein, ZZ domain"/>
    <property type="match status" value="1"/>
</dbReference>
<keyword evidence="1" id="KW-0479">Metal-binding</keyword>
<dbReference type="GO" id="GO:0008270">
    <property type="term" value="F:zinc ion binding"/>
    <property type="evidence" value="ECO:0007669"/>
    <property type="project" value="UniProtKB-KW"/>
</dbReference>
<dbReference type="PANTHER" id="PTHR31560">
    <property type="entry name" value="UPF0652 PROTEIN C16A11.03C-RELATED"/>
    <property type="match status" value="1"/>
</dbReference>
<evidence type="ECO:0000313" key="3">
    <source>
        <dbReference type="EMBL" id="KAJ3221316.1"/>
    </source>
</evidence>
<evidence type="ECO:0000259" key="2">
    <source>
        <dbReference type="PROSITE" id="PS50119"/>
    </source>
</evidence>
<keyword evidence="1" id="KW-0863">Zinc-finger</keyword>
<feature type="domain" description="B box-type" evidence="2">
    <location>
        <begin position="46"/>
        <end position="87"/>
    </location>
</feature>
<dbReference type="InterPro" id="IPR000315">
    <property type="entry name" value="Znf_B-box"/>
</dbReference>
<dbReference type="InterPro" id="IPR018553">
    <property type="entry name" value="E2_Ub-conjug_enz"/>
</dbReference>
<reference evidence="3" key="1">
    <citation type="submission" date="2020-05" db="EMBL/GenBank/DDBJ databases">
        <title>Phylogenomic resolution of chytrid fungi.</title>
        <authorList>
            <person name="Stajich J.E."/>
            <person name="Amses K."/>
            <person name="Simmons R."/>
            <person name="Seto K."/>
            <person name="Myers J."/>
            <person name="Bonds A."/>
            <person name="Quandt C.A."/>
            <person name="Barry K."/>
            <person name="Liu P."/>
            <person name="Grigoriev I."/>
            <person name="Longcore J.E."/>
            <person name="James T.Y."/>
        </authorList>
    </citation>
    <scope>NUCLEOTIDE SEQUENCE</scope>
    <source>
        <strain evidence="3">JEL0476</strain>
    </source>
</reference>
<dbReference type="Pfam" id="PF09418">
    <property type="entry name" value="DUF2009"/>
    <property type="match status" value="1"/>
</dbReference>
<protein>
    <recommendedName>
        <fullName evidence="2">B box-type domain-containing protein</fullName>
    </recommendedName>
</protein>
<dbReference type="InterPro" id="IPR038446">
    <property type="entry name" value="CEBP_ZZ_sf"/>
</dbReference>
<evidence type="ECO:0000313" key="4">
    <source>
        <dbReference type="Proteomes" id="UP001211065"/>
    </source>
</evidence>